<feature type="region of interest" description="Disordered" evidence="1">
    <location>
        <begin position="116"/>
        <end position="151"/>
    </location>
</feature>
<reference evidence="2 3" key="1">
    <citation type="submission" date="2017-11" db="EMBL/GenBank/DDBJ databases">
        <title>Complete genome of Rhizobium leguminosarum Norway, an ineffective micro-symbiont.</title>
        <authorList>
            <person name="Hoffrichter A."/>
            <person name="Liang J."/>
            <person name="Brachmann A."/>
            <person name="Marin M."/>
        </authorList>
    </citation>
    <scope>NUCLEOTIDE SEQUENCE [LARGE SCALE GENOMIC DNA]</scope>
    <source>
        <strain evidence="2 3">Norway</strain>
    </source>
</reference>
<proteinExistence type="predicted"/>
<protein>
    <submittedName>
        <fullName evidence="2">Uncharacterized protein</fullName>
    </submittedName>
</protein>
<organism evidence="2 3">
    <name type="scientific">Rhizobium leguminosarum</name>
    <dbReference type="NCBI Taxonomy" id="384"/>
    <lineage>
        <taxon>Bacteria</taxon>
        <taxon>Pseudomonadati</taxon>
        <taxon>Pseudomonadota</taxon>
        <taxon>Alphaproteobacteria</taxon>
        <taxon>Hyphomicrobiales</taxon>
        <taxon>Rhizobiaceae</taxon>
        <taxon>Rhizobium/Agrobacterium group</taxon>
        <taxon>Rhizobium</taxon>
    </lineage>
</organism>
<evidence type="ECO:0000313" key="3">
    <source>
        <dbReference type="Proteomes" id="UP000238523"/>
    </source>
</evidence>
<dbReference type="Proteomes" id="UP000238523">
    <property type="component" value="Chromosome"/>
</dbReference>
<evidence type="ECO:0000313" key="2">
    <source>
        <dbReference type="EMBL" id="AUW45080.1"/>
    </source>
</evidence>
<gene>
    <name evidence="2" type="ORF">CUJ84_Chr004778</name>
</gene>
<dbReference type="AlphaFoldDB" id="A0A2K9ZA61"/>
<feature type="compositionally biased region" description="Polar residues" evidence="1">
    <location>
        <begin position="137"/>
        <end position="151"/>
    </location>
</feature>
<sequence length="151" mass="16333">MPVINSSFRRLRCLVFSDRAIVIALGVPAVAHKTIELFLILGAAEFAQIRVEFLAHFVKLAALFLHPVEFGLTPVVKGDVAGRKMRAVTAMRAAAGGKEAIGRLVDVTLEAAQTVAEDDVGKHGKTQRPENHEAENHQGNGSRSPIRSKQC</sequence>
<name>A0A2K9ZA61_RHILE</name>
<evidence type="ECO:0000256" key="1">
    <source>
        <dbReference type="SAM" id="MobiDB-lite"/>
    </source>
</evidence>
<accession>A0A2K9ZA61</accession>
<feature type="compositionally biased region" description="Basic and acidic residues" evidence="1">
    <location>
        <begin position="119"/>
        <end position="136"/>
    </location>
</feature>
<dbReference type="EMBL" id="CP025012">
    <property type="protein sequence ID" value="AUW45080.1"/>
    <property type="molecule type" value="Genomic_DNA"/>
</dbReference>